<dbReference type="InterPro" id="IPR012338">
    <property type="entry name" value="Beta-lactam/transpept-like"/>
</dbReference>
<feature type="domain" description="Penicillin-binding protein transpeptidase" evidence="26">
    <location>
        <begin position="429"/>
        <end position="673"/>
    </location>
</feature>
<evidence type="ECO:0000256" key="7">
    <source>
        <dbReference type="ARBA" id="ARBA00022475"/>
    </source>
</evidence>
<keyword evidence="12" id="KW-0378">Hydrolase</keyword>
<evidence type="ECO:0000256" key="22">
    <source>
        <dbReference type="NCBIfam" id="TIGR02071"/>
    </source>
</evidence>
<dbReference type="Pfam" id="PF00912">
    <property type="entry name" value="Transgly"/>
    <property type="match status" value="1"/>
</dbReference>
<keyword evidence="18 23" id="KW-0961">Cell wall biogenesis/degradation</keyword>
<dbReference type="Gene3D" id="1.20.5.100">
    <property type="entry name" value="Cytochrome c1, transmembrane anchor, C-terminal"/>
    <property type="match status" value="1"/>
</dbReference>
<dbReference type="InterPro" id="IPR028166">
    <property type="entry name" value="UB2H"/>
</dbReference>
<keyword evidence="11 23" id="KW-0808">Transferase</keyword>
<feature type="active site" description="Acyl-ester intermediate; for transpeptidase activity" evidence="24">
    <location>
        <position position="466"/>
    </location>
</feature>
<comment type="pathway">
    <text evidence="3 23">Cell wall biogenesis; peptidoglycan biosynthesis.</text>
</comment>
<dbReference type="GO" id="GO:0008658">
    <property type="term" value="F:penicillin binding"/>
    <property type="evidence" value="ECO:0007669"/>
    <property type="project" value="UniProtKB-UniRule"/>
</dbReference>
<dbReference type="GO" id="GO:0009274">
    <property type="term" value="C:peptidoglycan-based cell wall"/>
    <property type="evidence" value="ECO:0007669"/>
    <property type="project" value="UniProtKB-UniRule"/>
</dbReference>
<dbReference type="GO" id="GO:0030288">
    <property type="term" value="C:outer membrane-bounded periplasmic space"/>
    <property type="evidence" value="ECO:0007669"/>
    <property type="project" value="TreeGrafter"/>
</dbReference>
<dbReference type="AlphaFoldDB" id="A0A9X2J5C2"/>
<keyword evidence="8" id="KW-0121">Carboxypeptidase</keyword>
<dbReference type="GO" id="GO:0006508">
    <property type="term" value="P:proteolysis"/>
    <property type="evidence" value="ECO:0007669"/>
    <property type="project" value="UniProtKB-KW"/>
</dbReference>
<comment type="catalytic activity">
    <reaction evidence="20">
        <text>Preferential cleavage: (Ac)2-L-Lys-D-Ala-|-D-Ala. Also transpeptidation of peptidyl-alanyl moieties that are N-acyl substituents of D-alanine.</text>
        <dbReference type="EC" id="3.4.16.4"/>
    </reaction>
</comment>
<evidence type="ECO:0000256" key="5">
    <source>
        <dbReference type="ARBA" id="ARBA00007739"/>
    </source>
</evidence>
<keyword evidence="7" id="KW-1003">Cell membrane</keyword>
<evidence type="ECO:0000259" key="27">
    <source>
        <dbReference type="Pfam" id="PF00912"/>
    </source>
</evidence>
<dbReference type="Gene3D" id="3.40.710.10">
    <property type="entry name" value="DD-peptidase/beta-lactamase superfamily"/>
    <property type="match status" value="1"/>
</dbReference>
<dbReference type="EMBL" id="JALBWM010000009">
    <property type="protein sequence ID" value="MCO1333435.1"/>
    <property type="molecule type" value="Genomic_DNA"/>
</dbReference>
<comment type="similarity">
    <text evidence="4 23">In the C-terminal section; belongs to the transpeptidase family.</text>
</comment>
<keyword evidence="17" id="KW-0511">Multifunctional enzyme</keyword>
<accession>A0A9X2J5C2</accession>
<feature type="domain" description="Bifunctional transglycosylase second" evidence="28">
    <location>
        <begin position="68"/>
        <end position="151"/>
    </location>
</feature>
<keyword evidence="14 23" id="KW-0573">Peptidoglycan synthesis</keyword>
<evidence type="ECO:0000256" key="18">
    <source>
        <dbReference type="ARBA" id="ARBA00023316"/>
    </source>
</evidence>
<dbReference type="InterPro" id="IPR001264">
    <property type="entry name" value="Glyco_trans_51"/>
</dbReference>
<keyword evidence="16" id="KW-0046">Antibiotic resistance</keyword>
<dbReference type="Proteomes" id="UP001139028">
    <property type="component" value="Unassembled WGS sequence"/>
</dbReference>
<evidence type="ECO:0000256" key="14">
    <source>
        <dbReference type="ARBA" id="ARBA00022984"/>
    </source>
</evidence>
<evidence type="ECO:0000256" key="24">
    <source>
        <dbReference type="PIRSR" id="PIRSR002799-1"/>
    </source>
</evidence>
<dbReference type="SUPFAM" id="SSF56601">
    <property type="entry name" value="beta-lactamase/transpeptidase-like"/>
    <property type="match status" value="1"/>
</dbReference>
<evidence type="ECO:0000256" key="1">
    <source>
        <dbReference type="ARBA" id="ARBA00002624"/>
    </source>
</evidence>
<evidence type="ECO:0000256" key="20">
    <source>
        <dbReference type="ARBA" id="ARBA00034000"/>
    </source>
</evidence>
<evidence type="ECO:0000256" key="23">
    <source>
        <dbReference type="PIRNR" id="PIRNR002799"/>
    </source>
</evidence>
<keyword evidence="13 23" id="KW-0133">Cell shape</keyword>
<comment type="subcellular location">
    <subcellularLocation>
        <location evidence="2">Cell membrane</location>
    </subcellularLocation>
</comment>
<evidence type="ECO:0000256" key="17">
    <source>
        <dbReference type="ARBA" id="ARBA00023268"/>
    </source>
</evidence>
<proteinExistence type="inferred from homology"/>
<feature type="compositionally biased region" description="Basic and acidic residues" evidence="25">
    <location>
        <begin position="795"/>
        <end position="815"/>
    </location>
</feature>
<comment type="caution">
    <text evidence="29">The sequence shown here is derived from an EMBL/GenBank/DDBJ whole genome shotgun (WGS) entry which is preliminary data.</text>
</comment>
<dbReference type="Gene3D" id="3.30.2060.10">
    <property type="entry name" value="Penicillin-binding protein 1b domain"/>
    <property type="match status" value="1"/>
</dbReference>
<protein>
    <recommendedName>
        <fullName evidence="6 22">Penicillin-binding protein 1B</fullName>
        <shortName evidence="23">PBP-1b</shortName>
        <shortName evidence="23">PBP1b</shortName>
    </recommendedName>
    <alternativeName>
        <fullName evidence="19 23">Murein polymerase</fullName>
    </alternativeName>
</protein>
<evidence type="ECO:0000256" key="11">
    <source>
        <dbReference type="ARBA" id="ARBA00022679"/>
    </source>
</evidence>
<dbReference type="GO" id="GO:0008360">
    <property type="term" value="P:regulation of cell shape"/>
    <property type="evidence" value="ECO:0007669"/>
    <property type="project" value="UniProtKB-UniRule"/>
</dbReference>
<dbReference type="InterPro" id="IPR036950">
    <property type="entry name" value="PBP_transglycosylase"/>
</dbReference>
<gene>
    <name evidence="29" type="primary">mrcB</name>
    <name evidence="29" type="ORF">MO867_03685</name>
</gene>
<evidence type="ECO:0000259" key="28">
    <source>
        <dbReference type="Pfam" id="PF14814"/>
    </source>
</evidence>
<dbReference type="GO" id="GO:0046677">
    <property type="term" value="P:response to antibiotic"/>
    <property type="evidence" value="ECO:0007669"/>
    <property type="project" value="UniProtKB-UniRule"/>
</dbReference>
<dbReference type="GO" id="GO:0005886">
    <property type="term" value="C:plasma membrane"/>
    <property type="evidence" value="ECO:0007669"/>
    <property type="project" value="UniProtKB-SubCell"/>
</dbReference>
<dbReference type="SUPFAM" id="SSF53955">
    <property type="entry name" value="Lysozyme-like"/>
    <property type="match status" value="1"/>
</dbReference>
<dbReference type="PIRSF" id="PIRSF002799">
    <property type="entry name" value="PBP_1b"/>
    <property type="match status" value="1"/>
</dbReference>
<dbReference type="GO" id="GO:0071555">
    <property type="term" value="P:cell wall organization"/>
    <property type="evidence" value="ECO:0007669"/>
    <property type="project" value="UniProtKB-UniRule"/>
</dbReference>
<evidence type="ECO:0000256" key="8">
    <source>
        <dbReference type="ARBA" id="ARBA00022645"/>
    </source>
</evidence>
<feature type="domain" description="Glycosyl transferase family 51" evidence="27">
    <location>
        <begin position="162"/>
        <end position="333"/>
    </location>
</feature>
<evidence type="ECO:0000259" key="26">
    <source>
        <dbReference type="Pfam" id="PF00905"/>
    </source>
</evidence>
<keyword evidence="15" id="KW-0472">Membrane</keyword>
<keyword evidence="30" id="KW-1185">Reference proteome</keyword>
<dbReference type="GO" id="GO:0008955">
    <property type="term" value="F:peptidoglycan glycosyltransferase activity"/>
    <property type="evidence" value="ECO:0007669"/>
    <property type="project" value="UniProtKB-UniRule"/>
</dbReference>
<reference evidence="29" key="1">
    <citation type="journal article" date="2022" name="Arch. Microbiol.">
        <title>Microbulbifer okhotskensis sp. nov., isolated from a deep bottom sediment of the Okhotsk Sea.</title>
        <authorList>
            <person name="Romanenko L."/>
            <person name="Kurilenko V."/>
            <person name="Otstavnykh N."/>
            <person name="Velansky P."/>
            <person name="Isaeva M."/>
            <person name="Mikhailov V."/>
        </authorList>
    </citation>
    <scope>NUCLEOTIDE SEQUENCE</scope>
    <source>
        <strain evidence="29">OS29</strain>
    </source>
</reference>
<organism evidence="29 30">
    <name type="scientific">Microbulbifer okhotskensis</name>
    <dbReference type="NCBI Taxonomy" id="2926617"/>
    <lineage>
        <taxon>Bacteria</taxon>
        <taxon>Pseudomonadati</taxon>
        <taxon>Pseudomonadota</taxon>
        <taxon>Gammaproteobacteria</taxon>
        <taxon>Cellvibrionales</taxon>
        <taxon>Microbulbiferaceae</taxon>
        <taxon>Microbulbifer</taxon>
    </lineage>
</organism>
<evidence type="ECO:0000256" key="4">
    <source>
        <dbReference type="ARBA" id="ARBA00007090"/>
    </source>
</evidence>
<dbReference type="PANTHER" id="PTHR32282">
    <property type="entry name" value="BINDING PROTEIN TRANSPEPTIDASE, PUTATIVE-RELATED"/>
    <property type="match status" value="1"/>
</dbReference>
<feature type="active site" description="Proton donor; for transglycosylase activity" evidence="24">
    <location>
        <position position="186"/>
    </location>
</feature>
<evidence type="ECO:0000256" key="15">
    <source>
        <dbReference type="ARBA" id="ARBA00023136"/>
    </source>
</evidence>
<dbReference type="InterPro" id="IPR050396">
    <property type="entry name" value="Glycosyltr_51/Transpeptidase"/>
</dbReference>
<evidence type="ECO:0000256" key="2">
    <source>
        <dbReference type="ARBA" id="ARBA00004236"/>
    </source>
</evidence>
<keyword evidence="10 23" id="KW-0328">Glycosyltransferase</keyword>
<evidence type="ECO:0000313" key="29">
    <source>
        <dbReference type="EMBL" id="MCO1333435.1"/>
    </source>
</evidence>
<feature type="region of interest" description="Disordered" evidence="25">
    <location>
        <begin position="773"/>
        <end position="848"/>
    </location>
</feature>
<evidence type="ECO:0000256" key="19">
    <source>
        <dbReference type="ARBA" id="ARBA00032454"/>
    </source>
</evidence>
<comment type="function">
    <text evidence="1 23">Cell wall formation. Synthesis of cross-linked peptidoglycan from the lipid intermediates. The enzyme has a penicillin-insensitive transglycosylase N-terminal domain (formation of linear glycan strands) and a penicillin-sensitive transpeptidase C-terminal domain (cross-linking of the peptide subunits).</text>
</comment>
<name>A0A9X2J5C2_9GAMM</name>
<evidence type="ECO:0000256" key="21">
    <source>
        <dbReference type="ARBA" id="ARBA00049902"/>
    </source>
</evidence>
<keyword evidence="9" id="KW-0645">Protease</keyword>
<dbReference type="InterPro" id="IPR001460">
    <property type="entry name" value="PCN-bd_Tpept"/>
</dbReference>
<comment type="similarity">
    <text evidence="5 23">In the N-terminal section; belongs to the glycosyltransferase 51 family.</text>
</comment>
<dbReference type="GO" id="GO:0009252">
    <property type="term" value="P:peptidoglycan biosynthetic process"/>
    <property type="evidence" value="ECO:0007669"/>
    <property type="project" value="UniProtKB-UniRule"/>
</dbReference>
<evidence type="ECO:0000256" key="10">
    <source>
        <dbReference type="ARBA" id="ARBA00022676"/>
    </source>
</evidence>
<evidence type="ECO:0000256" key="12">
    <source>
        <dbReference type="ARBA" id="ARBA00022801"/>
    </source>
</evidence>
<evidence type="ECO:0000256" key="25">
    <source>
        <dbReference type="SAM" id="MobiDB-lite"/>
    </source>
</evidence>
<dbReference type="Gene3D" id="1.10.3810.10">
    <property type="entry name" value="Biosynthetic peptidoglycan transglycosylase-like"/>
    <property type="match status" value="1"/>
</dbReference>
<dbReference type="RefSeq" id="WP_252464720.1">
    <property type="nucleotide sequence ID" value="NZ_JALBWM010000009.1"/>
</dbReference>
<evidence type="ECO:0000313" key="30">
    <source>
        <dbReference type="Proteomes" id="UP001139028"/>
    </source>
</evidence>
<dbReference type="InterPro" id="IPR023346">
    <property type="entry name" value="Lysozyme-like_dom_sf"/>
</dbReference>
<evidence type="ECO:0000256" key="13">
    <source>
        <dbReference type="ARBA" id="ARBA00022960"/>
    </source>
</evidence>
<dbReference type="PANTHER" id="PTHR32282:SF11">
    <property type="entry name" value="PENICILLIN-BINDING PROTEIN 1B"/>
    <property type="match status" value="1"/>
</dbReference>
<evidence type="ECO:0000256" key="9">
    <source>
        <dbReference type="ARBA" id="ARBA00022670"/>
    </source>
</evidence>
<evidence type="ECO:0000256" key="3">
    <source>
        <dbReference type="ARBA" id="ARBA00004752"/>
    </source>
</evidence>
<dbReference type="GO" id="GO:0009002">
    <property type="term" value="F:serine-type D-Ala-D-Ala carboxypeptidase activity"/>
    <property type="evidence" value="ECO:0007669"/>
    <property type="project" value="UniProtKB-EC"/>
</dbReference>
<evidence type="ECO:0000256" key="16">
    <source>
        <dbReference type="ARBA" id="ARBA00023251"/>
    </source>
</evidence>
<dbReference type="InterPro" id="IPR011813">
    <property type="entry name" value="PBP_1b"/>
</dbReference>
<dbReference type="Pfam" id="PF00905">
    <property type="entry name" value="Transpeptidase"/>
    <property type="match status" value="1"/>
</dbReference>
<comment type="catalytic activity">
    <reaction evidence="21">
        <text>[GlcNAc-(1-&gt;4)-Mur2Ac(oyl-L-Ala-gamma-D-Glu-L-Lys-D-Ala-D-Ala)](n)-di-trans,octa-cis-undecaprenyl diphosphate + beta-D-GlcNAc-(1-&gt;4)-Mur2Ac(oyl-L-Ala-gamma-D-Glu-L-Lys-D-Ala-D-Ala)-di-trans,octa-cis-undecaprenyl diphosphate = [GlcNAc-(1-&gt;4)-Mur2Ac(oyl-L-Ala-gamma-D-Glu-L-Lys-D-Ala-D-Ala)](n+1)-di-trans,octa-cis-undecaprenyl diphosphate + di-trans,octa-cis-undecaprenyl diphosphate + H(+)</text>
        <dbReference type="Rhea" id="RHEA:23708"/>
        <dbReference type="Rhea" id="RHEA-COMP:9602"/>
        <dbReference type="Rhea" id="RHEA-COMP:9603"/>
        <dbReference type="ChEBI" id="CHEBI:15378"/>
        <dbReference type="ChEBI" id="CHEBI:58405"/>
        <dbReference type="ChEBI" id="CHEBI:60033"/>
        <dbReference type="ChEBI" id="CHEBI:78435"/>
        <dbReference type="EC" id="2.4.99.28"/>
    </reaction>
</comment>
<dbReference type="NCBIfam" id="TIGR02071">
    <property type="entry name" value="PBP_1b"/>
    <property type="match status" value="1"/>
</dbReference>
<evidence type="ECO:0000256" key="6">
    <source>
        <dbReference type="ARBA" id="ARBA00018637"/>
    </source>
</evidence>
<dbReference type="Pfam" id="PF14814">
    <property type="entry name" value="UB2H"/>
    <property type="match status" value="1"/>
</dbReference>
<sequence length="848" mass="95352">MASTKRRRVKASKPKRRYRWLKLLVLLALIGTLALAAYMAYLDVQLRERLDSRQYQLPARVYARPLVLREGMVMHPAELASEFAALNYRKQDTLGEPGSWVQEGMTYKVWRRDFIHANGRQPAAAVSFRLRNDEISNLRDSNGRSLAEFRLDAANIGTLLGGGDDRNPVNFDKIPPLVANTLIAVEDQDFLNHFGVSPRGIARAMVANVKAGRLVQGGSTITQQLVKNIFFDHKPTLQRKLNEALMAVLMEVHYDKGYILQEYINEVWLGQQGARGIYGFGLASEFYFQQPLDTLEAHQVALLVGLAKGASYYNPWRNPKRALQRRNTVLEVMLEQGLINQEEFQNYSAKPLGVVKGGVGAQNPYPAFTERLLAELRPYYSYEELRTSGLRIYTTLAPSVQKLAEESISKGVSQLEKDRSITANSLQAATVLLDNRSGNVLAMVGDRNPDYPGFNRALEARRQVGSLIKPAIYLTALERPEEYNLATLIDDAPVRIEEADGDVWMPQNFDKRAHGQVPLYIALAKSYNLATAHLGLDLGLQEVRQTIRRLGVQTKLPRVPAMLLGAVEMTPFEVAGMYQTIANGGETVQPRTLLAVSDGQGGRVQHFRRRANRGVDPVPAYLLRWGLEQAMREGTGRRSAKRLPSSIAFAGKTGTTNKNRDSWFAGFSPEVTAVVWLGRDDNERTRLTGSTGALPIWTEIMRKLPHQHGPVEAPRGVEFKFVNARGQYMDPDYCRGGYEIPFSYETRLKPAPECQGQNRWRWFRNLFGGEREGAAPREQMSPGWGVDPSEQQLNNERRRQLQEQMRGDDDDEHRSAPGTEEEPIEFQRGGVTIEAVQPVGPDLEDQWP</sequence>